<dbReference type="PANTHER" id="PTHR24189">
    <property type="entry name" value="MYOTROPHIN"/>
    <property type="match status" value="1"/>
</dbReference>
<evidence type="ECO:0000256" key="2">
    <source>
        <dbReference type="ARBA" id="ARBA00022483"/>
    </source>
</evidence>
<gene>
    <name evidence="9" type="ORF">LAZ67_15000032</name>
</gene>
<keyword evidence="7" id="KW-0472">Membrane</keyword>
<evidence type="ECO:0000256" key="8">
    <source>
        <dbReference type="PROSITE-ProRule" id="PRU00023"/>
    </source>
</evidence>
<organism evidence="9 10">
    <name type="scientific">Cordylochernes scorpioides</name>
    <dbReference type="NCBI Taxonomy" id="51811"/>
    <lineage>
        <taxon>Eukaryota</taxon>
        <taxon>Metazoa</taxon>
        <taxon>Ecdysozoa</taxon>
        <taxon>Arthropoda</taxon>
        <taxon>Chelicerata</taxon>
        <taxon>Arachnida</taxon>
        <taxon>Pseudoscorpiones</taxon>
        <taxon>Cheliferoidea</taxon>
        <taxon>Chernetidae</taxon>
        <taxon>Cordylochernes</taxon>
    </lineage>
</organism>
<keyword evidence="6 8" id="KW-0040">ANK repeat</keyword>
<comment type="subcellular location">
    <subcellularLocation>
        <location evidence="1">Target cell membrane</location>
    </subcellularLocation>
</comment>
<dbReference type="Pfam" id="PF00023">
    <property type="entry name" value="Ank"/>
    <property type="match status" value="1"/>
</dbReference>
<dbReference type="SMART" id="SM00248">
    <property type="entry name" value="ANK"/>
    <property type="match status" value="7"/>
</dbReference>
<reference evidence="9 10" key="1">
    <citation type="submission" date="2022-01" db="EMBL/GenBank/DDBJ databases">
        <title>A chromosomal length assembly of Cordylochernes scorpioides.</title>
        <authorList>
            <person name="Zeh D."/>
            <person name="Zeh J."/>
        </authorList>
    </citation>
    <scope>NUCLEOTIDE SEQUENCE [LARGE SCALE GENOMIC DNA]</scope>
    <source>
        <strain evidence="9">IN4F17</strain>
        <tissue evidence="9">Whole Body</tissue>
    </source>
</reference>
<evidence type="ECO:0000313" key="9">
    <source>
        <dbReference type="EMBL" id="UYV77187.1"/>
    </source>
</evidence>
<evidence type="ECO:0000256" key="1">
    <source>
        <dbReference type="ARBA" id="ARBA00004175"/>
    </source>
</evidence>
<feature type="repeat" description="ANK" evidence="8">
    <location>
        <begin position="89"/>
        <end position="121"/>
    </location>
</feature>
<evidence type="ECO:0000256" key="5">
    <source>
        <dbReference type="ARBA" id="ARBA00023028"/>
    </source>
</evidence>
<evidence type="ECO:0000256" key="3">
    <source>
        <dbReference type="ARBA" id="ARBA00022537"/>
    </source>
</evidence>
<evidence type="ECO:0008006" key="11">
    <source>
        <dbReference type="Google" id="ProtNLM"/>
    </source>
</evidence>
<name>A0ABY6L7N7_9ARAC</name>
<feature type="repeat" description="ANK" evidence="8">
    <location>
        <begin position="122"/>
        <end position="154"/>
    </location>
</feature>
<dbReference type="EMBL" id="CP092877">
    <property type="protein sequence ID" value="UYV77187.1"/>
    <property type="molecule type" value="Genomic_DNA"/>
</dbReference>
<keyword evidence="4" id="KW-0677">Repeat</keyword>
<keyword evidence="5" id="KW-0528">Neurotoxin</keyword>
<feature type="repeat" description="ANK" evidence="8">
    <location>
        <begin position="56"/>
        <end position="88"/>
    </location>
</feature>
<keyword evidence="7" id="KW-1053">Target membrane</keyword>
<dbReference type="InterPro" id="IPR002110">
    <property type="entry name" value="Ankyrin_rpt"/>
</dbReference>
<evidence type="ECO:0000256" key="7">
    <source>
        <dbReference type="ARBA" id="ARBA00023298"/>
    </source>
</evidence>
<evidence type="ECO:0000256" key="4">
    <source>
        <dbReference type="ARBA" id="ARBA00022737"/>
    </source>
</evidence>
<keyword evidence="5" id="KW-0638">Presynaptic neurotoxin</keyword>
<dbReference type="PANTHER" id="PTHR24189:SF50">
    <property type="entry name" value="ANKYRIN REPEAT AND SOCS BOX PROTEIN 2"/>
    <property type="match status" value="1"/>
</dbReference>
<dbReference type="PROSITE" id="PS50088">
    <property type="entry name" value="ANK_REPEAT"/>
    <property type="match status" value="4"/>
</dbReference>
<evidence type="ECO:0000256" key="6">
    <source>
        <dbReference type="ARBA" id="ARBA00023043"/>
    </source>
</evidence>
<sequence>MELKINLFRAIRNGNLEEVKKLLEEGVEVNVELDSEEMSEYNHEVMEDGWRGVLIDCDTPLHLATKMKNFDMFRFLVDNGANINASNANGKTVLYNSIYYEHFEIFYNLIDLGADYNAELRCGGTLLMLASGKYNTRFMKELLKRGVDVEAKDYIGRTAIYFTLRANFENFRILYDAGADINICPKFMEPLLGEACIEQAQEVVEFLIKLGVDINQKGPHGNTPLANTSENDSKEIAKLLIMAGAIIDSRNKDEDTPCIEQLGNRMKTL</sequence>
<proteinExistence type="predicted"/>
<keyword evidence="5" id="KW-0800">Toxin</keyword>
<dbReference type="Pfam" id="PF12796">
    <property type="entry name" value="Ank_2"/>
    <property type="match status" value="1"/>
</dbReference>
<dbReference type="PROSITE" id="PS50297">
    <property type="entry name" value="ANK_REP_REGION"/>
    <property type="match status" value="1"/>
</dbReference>
<evidence type="ECO:0000313" key="10">
    <source>
        <dbReference type="Proteomes" id="UP001235939"/>
    </source>
</evidence>
<feature type="repeat" description="ANK" evidence="8">
    <location>
        <begin position="220"/>
        <end position="252"/>
    </location>
</feature>
<keyword evidence="2" id="KW-0268">Exocytosis</keyword>
<protein>
    <recommendedName>
        <fullName evidence="11">Ankyrin repeat domain-containing protein</fullName>
    </recommendedName>
</protein>
<accession>A0ABY6L7N7</accession>
<dbReference type="Gene3D" id="1.25.40.20">
    <property type="entry name" value="Ankyrin repeat-containing domain"/>
    <property type="match status" value="1"/>
</dbReference>
<dbReference type="SUPFAM" id="SSF48403">
    <property type="entry name" value="Ankyrin repeat"/>
    <property type="match status" value="1"/>
</dbReference>
<dbReference type="InterPro" id="IPR050745">
    <property type="entry name" value="Multifunctional_regulatory"/>
</dbReference>
<dbReference type="Proteomes" id="UP001235939">
    <property type="component" value="Chromosome 15"/>
</dbReference>
<keyword evidence="10" id="KW-1185">Reference proteome</keyword>
<dbReference type="InterPro" id="IPR036770">
    <property type="entry name" value="Ankyrin_rpt-contain_sf"/>
</dbReference>
<keyword evidence="3" id="KW-1052">Target cell membrane</keyword>